<name>A0A2G9TDS6_TELCI</name>
<sequence>MHLTLSPFPEFIKQERDNVMDRYSIDITNKAFNGFSVKLCTITELVLIQGVEVVLLLLSIIGPLCAWKIHLWLAENSSSPQTKRLHQKILAMLVALVGACRCISTI</sequence>
<dbReference type="Proteomes" id="UP000230423">
    <property type="component" value="Unassembled WGS sequence"/>
</dbReference>
<gene>
    <name evidence="1" type="ORF">TELCIR_22492</name>
</gene>
<proteinExistence type="predicted"/>
<keyword evidence="2" id="KW-1185">Reference proteome</keyword>
<organism evidence="1 2">
    <name type="scientific">Teladorsagia circumcincta</name>
    <name type="common">Brown stomach worm</name>
    <name type="synonym">Ostertagia circumcincta</name>
    <dbReference type="NCBI Taxonomy" id="45464"/>
    <lineage>
        <taxon>Eukaryota</taxon>
        <taxon>Metazoa</taxon>
        <taxon>Ecdysozoa</taxon>
        <taxon>Nematoda</taxon>
        <taxon>Chromadorea</taxon>
        <taxon>Rhabditida</taxon>
        <taxon>Rhabditina</taxon>
        <taxon>Rhabditomorpha</taxon>
        <taxon>Strongyloidea</taxon>
        <taxon>Trichostrongylidae</taxon>
        <taxon>Teladorsagia</taxon>
    </lineage>
</organism>
<dbReference type="AlphaFoldDB" id="A0A2G9TDS6"/>
<accession>A0A2G9TDS6</accession>
<reference evidence="1 2" key="1">
    <citation type="submission" date="2015-09" db="EMBL/GenBank/DDBJ databases">
        <title>Draft genome of the parasitic nematode Teladorsagia circumcincta isolate WARC Sus (inbred).</title>
        <authorList>
            <person name="Mitreva M."/>
        </authorList>
    </citation>
    <scope>NUCLEOTIDE SEQUENCE [LARGE SCALE GENOMIC DNA]</scope>
    <source>
        <strain evidence="1 2">S</strain>
    </source>
</reference>
<protein>
    <submittedName>
        <fullName evidence="1">Uncharacterized protein</fullName>
    </submittedName>
</protein>
<evidence type="ECO:0000313" key="2">
    <source>
        <dbReference type="Proteomes" id="UP000230423"/>
    </source>
</evidence>
<dbReference type="EMBL" id="KZ382866">
    <property type="protein sequence ID" value="PIO56113.1"/>
    <property type="molecule type" value="Genomic_DNA"/>
</dbReference>
<evidence type="ECO:0000313" key="1">
    <source>
        <dbReference type="EMBL" id="PIO56113.1"/>
    </source>
</evidence>